<sequence>MSFEPRSPPELSTSVFGGETFGFLRGSLCPLAFTPEHGTEREVQCITEAAKCGDICFVERPGAEIQRTSRTVEERTLSTVRNFLWRSVEADGIEDQQMSITSLPLFLSRPDMFLRLKCQDIGRTRNYFECFDRTHAMEADFTRSQRKAGVFGHGLGSFGNCVLCEFTGKQKSDGRLNFPTGDGAPLVVVSQTGRFGGDALENIVDEGIHDGHGFAGNSSVGVDLFQDFVDVNGERFLPALLPLFLSPAERLLGLSAF</sequence>
<evidence type="ECO:0000313" key="2">
    <source>
        <dbReference type="Proteomes" id="UP000886998"/>
    </source>
</evidence>
<keyword evidence="2" id="KW-1185">Reference proteome</keyword>
<dbReference type="OrthoDB" id="9831996at2759"/>
<gene>
    <name evidence="1" type="ORF">TNIN_43101</name>
</gene>
<dbReference type="EMBL" id="BMAV01012064">
    <property type="protein sequence ID" value="GFY58410.1"/>
    <property type="molecule type" value="Genomic_DNA"/>
</dbReference>
<comment type="caution">
    <text evidence="1">The sequence shown here is derived from an EMBL/GenBank/DDBJ whole genome shotgun (WGS) entry which is preliminary data.</text>
</comment>
<accession>A0A8X7C790</accession>
<evidence type="ECO:0000313" key="1">
    <source>
        <dbReference type="EMBL" id="GFY58410.1"/>
    </source>
</evidence>
<protein>
    <submittedName>
        <fullName evidence="1">Histone H2B</fullName>
    </submittedName>
</protein>
<dbReference type="AlphaFoldDB" id="A0A8X7C790"/>
<reference evidence="1" key="1">
    <citation type="submission" date="2020-08" db="EMBL/GenBank/DDBJ databases">
        <title>Multicomponent nature underlies the extraordinary mechanical properties of spider dragline silk.</title>
        <authorList>
            <person name="Kono N."/>
            <person name="Nakamura H."/>
            <person name="Mori M."/>
            <person name="Yoshida Y."/>
            <person name="Ohtoshi R."/>
            <person name="Malay A.D."/>
            <person name="Moran D.A.P."/>
            <person name="Tomita M."/>
            <person name="Numata K."/>
            <person name="Arakawa K."/>
        </authorList>
    </citation>
    <scope>NUCLEOTIDE SEQUENCE</scope>
</reference>
<dbReference type="Proteomes" id="UP000886998">
    <property type="component" value="Unassembled WGS sequence"/>
</dbReference>
<organism evidence="1 2">
    <name type="scientific">Trichonephila inaurata madagascariensis</name>
    <dbReference type="NCBI Taxonomy" id="2747483"/>
    <lineage>
        <taxon>Eukaryota</taxon>
        <taxon>Metazoa</taxon>
        <taxon>Ecdysozoa</taxon>
        <taxon>Arthropoda</taxon>
        <taxon>Chelicerata</taxon>
        <taxon>Arachnida</taxon>
        <taxon>Araneae</taxon>
        <taxon>Araneomorphae</taxon>
        <taxon>Entelegynae</taxon>
        <taxon>Araneoidea</taxon>
        <taxon>Nephilidae</taxon>
        <taxon>Trichonephila</taxon>
        <taxon>Trichonephila inaurata</taxon>
    </lineage>
</organism>
<name>A0A8X7C790_9ARAC</name>
<proteinExistence type="predicted"/>